<dbReference type="PROSITE" id="PS51682">
    <property type="entry name" value="SAM_OMT_I"/>
    <property type="match status" value="1"/>
</dbReference>
<keyword evidence="3" id="KW-0949">S-adenosyl-L-methionine</keyword>
<keyword evidence="5" id="KW-1185">Reference proteome</keyword>
<dbReference type="AlphaFoldDB" id="A0A6M1RYB1"/>
<dbReference type="GO" id="GO:0008171">
    <property type="term" value="F:O-methyltransferase activity"/>
    <property type="evidence" value="ECO:0007669"/>
    <property type="project" value="InterPro"/>
</dbReference>
<name>A0A6M1RYB1_9BACT</name>
<keyword evidence="2 4" id="KW-0808">Transferase</keyword>
<evidence type="ECO:0000256" key="2">
    <source>
        <dbReference type="ARBA" id="ARBA00022679"/>
    </source>
</evidence>
<comment type="caution">
    <text evidence="4">The sequence shown here is derived from an EMBL/GenBank/DDBJ whole genome shotgun (WGS) entry which is preliminary data.</text>
</comment>
<reference evidence="4 5" key="1">
    <citation type="submission" date="2020-02" db="EMBL/GenBank/DDBJ databases">
        <title>Draft genome sequence of Limisphaera ngatamarikiensis NGM72.4T, a thermophilic Verrucomicrobia grouped in subdivision 3.</title>
        <authorList>
            <person name="Carere C.R."/>
            <person name="Steen J."/>
            <person name="Hugenholtz P."/>
            <person name="Stott M.B."/>
        </authorList>
    </citation>
    <scope>NUCLEOTIDE SEQUENCE [LARGE SCALE GENOMIC DNA]</scope>
    <source>
        <strain evidence="4 5">NGM72.4</strain>
    </source>
</reference>
<accession>A0A6M1RYB1</accession>
<dbReference type="PANTHER" id="PTHR43167">
    <property type="entry name" value="PUTATIVE (AFU_ORTHOLOGUE AFUA_6G01830)-RELATED"/>
    <property type="match status" value="1"/>
</dbReference>
<dbReference type="SUPFAM" id="SSF53335">
    <property type="entry name" value="S-adenosyl-L-methionine-dependent methyltransferases"/>
    <property type="match status" value="1"/>
</dbReference>
<keyword evidence="1 4" id="KW-0489">Methyltransferase</keyword>
<dbReference type="CDD" id="cd02440">
    <property type="entry name" value="AdoMet_MTases"/>
    <property type="match status" value="1"/>
</dbReference>
<dbReference type="GO" id="GO:0032259">
    <property type="term" value="P:methylation"/>
    <property type="evidence" value="ECO:0007669"/>
    <property type="project" value="UniProtKB-KW"/>
</dbReference>
<sequence length="214" mass="23750">MITSIQAQPTRGPGGEVREPFVARTLPKDDAEKRILSVIEEVGRTQRRGNMIVPEQDGRILRVLAESIGARHVVELGTSVGYSGLWFCLALERTDGRLTTFEIDERRAAQARENFRRAGVAERVTIVLGDAHETVRQVKDPVDMVFLDADKEGYLDYLQKLLPLVRPGGLIVAHNITPGMADPRYIEAITNNPALETIFLNLHASGISVSLKKR</sequence>
<proteinExistence type="predicted"/>
<dbReference type="RefSeq" id="WP_165105495.1">
    <property type="nucleotide sequence ID" value="NZ_JAAKYA010000012.1"/>
</dbReference>
<evidence type="ECO:0000256" key="1">
    <source>
        <dbReference type="ARBA" id="ARBA00022603"/>
    </source>
</evidence>
<protein>
    <submittedName>
        <fullName evidence="4">O-methyltransferase</fullName>
    </submittedName>
</protein>
<evidence type="ECO:0000313" key="4">
    <source>
        <dbReference type="EMBL" id="NGO38160.1"/>
    </source>
</evidence>
<dbReference type="InterPro" id="IPR029063">
    <property type="entry name" value="SAM-dependent_MTases_sf"/>
</dbReference>
<dbReference type="Pfam" id="PF01596">
    <property type="entry name" value="Methyltransf_3"/>
    <property type="match status" value="1"/>
</dbReference>
<evidence type="ECO:0000256" key="3">
    <source>
        <dbReference type="ARBA" id="ARBA00022691"/>
    </source>
</evidence>
<dbReference type="EMBL" id="JAAKYA010000012">
    <property type="protein sequence ID" value="NGO38160.1"/>
    <property type="molecule type" value="Genomic_DNA"/>
</dbReference>
<dbReference type="InterPro" id="IPR002935">
    <property type="entry name" value="SAM_O-MeTrfase"/>
</dbReference>
<dbReference type="Gene3D" id="3.40.50.150">
    <property type="entry name" value="Vaccinia Virus protein VP39"/>
    <property type="match status" value="1"/>
</dbReference>
<gene>
    <name evidence="4" type="ORF">G4L39_01955</name>
</gene>
<dbReference type="PANTHER" id="PTHR43167:SF1">
    <property type="entry name" value="PUTATIVE (AFU_ORTHOLOGUE AFUA_6G01830)-RELATED"/>
    <property type="match status" value="1"/>
</dbReference>
<evidence type="ECO:0000313" key="5">
    <source>
        <dbReference type="Proteomes" id="UP000477311"/>
    </source>
</evidence>
<organism evidence="4 5">
    <name type="scientific">Limisphaera ngatamarikiensis</name>
    <dbReference type="NCBI Taxonomy" id="1324935"/>
    <lineage>
        <taxon>Bacteria</taxon>
        <taxon>Pseudomonadati</taxon>
        <taxon>Verrucomicrobiota</taxon>
        <taxon>Verrucomicrobiia</taxon>
        <taxon>Limisphaerales</taxon>
        <taxon>Limisphaeraceae</taxon>
        <taxon>Limisphaera</taxon>
    </lineage>
</organism>
<dbReference type="Proteomes" id="UP000477311">
    <property type="component" value="Unassembled WGS sequence"/>
</dbReference>